<gene>
    <name evidence="6" type="primary">LOC110776100</name>
</gene>
<dbReference type="CDD" id="cd01770">
    <property type="entry name" value="UBX_UBXN2"/>
    <property type="match status" value="1"/>
</dbReference>
<dbReference type="InterPro" id="IPR001012">
    <property type="entry name" value="UBX_dom"/>
</dbReference>
<dbReference type="Gene3D" id="3.30.420.210">
    <property type="entry name" value="SEP domain"/>
    <property type="match status" value="1"/>
</dbReference>
<dbReference type="Gene3D" id="3.10.20.90">
    <property type="entry name" value="Phosphatidylinositol 3-kinase Catalytic Subunit, Chain A, domain 1"/>
    <property type="match status" value="1"/>
</dbReference>
<dbReference type="OrthoDB" id="25887at2759"/>
<dbReference type="GO" id="GO:0061025">
    <property type="term" value="P:membrane fusion"/>
    <property type="evidence" value="ECO:0000318"/>
    <property type="project" value="GO_Central"/>
</dbReference>
<feature type="domain" description="UBX" evidence="3">
    <location>
        <begin position="357"/>
        <end position="434"/>
    </location>
</feature>
<dbReference type="Pfam" id="PF08059">
    <property type="entry name" value="SEP"/>
    <property type="match status" value="1"/>
</dbReference>
<feature type="region of interest" description="Disordered" evidence="2">
    <location>
        <begin position="1"/>
        <end position="24"/>
    </location>
</feature>
<name>A0A9R0HSX8_SPIOL</name>
<dbReference type="AlphaFoldDB" id="A0A9R0HSX8"/>
<keyword evidence="1" id="KW-0833">Ubl conjugation pathway</keyword>
<dbReference type="PANTHER" id="PTHR23333">
    <property type="entry name" value="UBX DOMAIN CONTAINING PROTEIN"/>
    <property type="match status" value="1"/>
</dbReference>
<dbReference type="PROSITE" id="PS51399">
    <property type="entry name" value="SEP"/>
    <property type="match status" value="1"/>
</dbReference>
<reference evidence="5" key="1">
    <citation type="journal article" date="2021" name="Nat. Commun.">
        <title>Genomic analyses provide insights into spinach domestication and the genetic basis of agronomic traits.</title>
        <authorList>
            <person name="Cai X."/>
            <person name="Sun X."/>
            <person name="Xu C."/>
            <person name="Sun H."/>
            <person name="Wang X."/>
            <person name="Ge C."/>
            <person name="Zhang Z."/>
            <person name="Wang Q."/>
            <person name="Fei Z."/>
            <person name="Jiao C."/>
            <person name="Wang Q."/>
        </authorList>
    </citation>
    <scope>NUCLEOTIDE SEQUENCE [LARGE SCALE GENOMIC DNA]</scope>
    <source>
        <strain evidence="5">cv. Varoflay</strain>
    </source>
</reference>
<reference evidence="6" key="2">
    <citation type="submission" date="2025-08" db="UniProtKB">
        <authorList>
            <consortium name="RefSeq"/>
        </authorList>
    </citation>
    <scope>IDENTIFICATION</scope>
    <source>
        <tissue evidence="6">Leaf</tissue>
    </source>
</reference>
<dbReference type="Pfam" id="PF00789">
    <property type="entry name" value="UBX"/>
    <property type="match status" value="1"/>
</dbReference>
<dbReference type="SUPFAM" id="SSF102848">
    <property type="entry name" value="NSFL1 (p97 ATPase) cofactor p47, SEP domain"/>
    <property type="match status" value="1"/>
</dbReference>
<dbReference type="KEGG" id="soe:110776100"/>
<dbReference type="Gene3D" id="1.10.8.10">
    <property type="entry name" value="DNA helicase RuvA subunit, C-terminal domain"/>
    <property type="match status" value="1"/>
</dbReference>
<organism evidence="5 6">
    <name type="scientific">Spinacia oleracea</name>
    <name type="common">Spinach</name>
    <dbReference type="NCBI Taxonomy" id="3562"/>
    <lineage>
        <taxon>Eukaryota</taxon>
        <taxon>Viridiplantae</taxon>
        <taxon>Streptophyta</taxon>
        <taxon>Embryophyta</taxon>
        <taxon>Tracheophyta</taxon>
        <taxon>Spermatophyta</taxon>
        <taxon>Magnoliopsida</taxon>
        <taxon>eudicotyledons</taxon>
        <taxon>Gunneridae</taxon>
        <taxon>Pentapetalae</taxon>
        <taxon>Caryophyllales</taxon>
        <taxon>Chenopodiaceae</taxon>
        <taxon>Chenopodioideae</taxon>
        <taxon>Anserineae</taxon>
        <taxon>Spinacia</taxon>
    </lineage>
</organism>
<dbReference type="FunFam" id="3.10.20.90:FF:000179">
    <property type="entry name" value="Plant UBX domain-containing protein 4"/>
    <property type="match status" value="1"/>
</dbReference>
<dbReference type="CDD" id="cd14348">
    <property type="entry name" value="UBA_p47"/>
    <property type="match status" value="1"/>
</dbReference>
<evidence type="ECO:0000256" key="2">
    <source>
        <dbReference type="SAM" id="MobiDB-lite"/>
    </source>
</evidence>
<dbReference type="GO" id="GO:0043161">
    <property type="term" value="P:proteasome-mediated ubiquitin-dependent protein catabolic process"/>
    <property type="evidence" value="ECO:0000318"/>
    <property type="project" value="GO_Central"/>
</dbReference>
<proteinExistence type="predicted"/>
<feature type="compositionally biased region" description="Polar residues" evidence="2">
    <location>
        <begin position="215"/>
        <end position="224"/>
    </location>
</feature>
<accession>A0A9R0HSX8</accession>
<dbReference type="GO" id="GO:0007030">
    <property type="term" value="P:Golgi organization"/>
    <property type="evidence" value="ECO:0000318"/>
    <property type="project" value="GO_Central"/>
</dbReference>
<dbReference type="GO" id="GO:0005634">
    <property type="term" value="C:nucleus"/>
    <property type="evidence" value="ECO:0000318"/>
    <property type="project" value="GO_Central"/>
</dbReference>
<evidence type="ECO:0000313" key="6">
    <source>
        <dbReference type="RefSeq" id="XP_021836354.1"/>
    </source>
</evidence>
<dbReference type="Pfam" id="PF14555">
    <property type="entry name" value="UBA_4"/>
    <property type="match status" value="1"/>
</dbReference>
<protein>
    <submittedName>
        <fullName evidence="6">Plant UBX domain-containing protein 3</fullName>
    </submittedName>
</protein>
<feature type="region of interest" description="Disordered" evidence="2">
    <location>
        <begin position="202"/>
        <end position="224"/>
    </location>
</feature>
<sequence>MEPSQEHQAAATISSMASGHRDPNNAMINTFMEITSSTFEEAQFFLESHNFDVDAAVSTFFESTSAPPPPPPSSTSTAAVVGATDEELHSPSSPSASLSPSPSRSRSHSPPAGVRSQYGLRSRGTTGGGDVNDVSSNSRSCRRAGGVRTFADLHRNSAEDGSGSDSDSDRPAEFYTGGQKSGVVVQDPSKENGAEAIFEQARRNGASEVPVDFHQPSSSSRSFTGTARLLSGETMSSSPHEQAPEAIVYTVTLWRNGFTVNDGPLRRFDDEENASFLESITKSECPIELAPADRKTAVRCNLVRRNEKYPEPQKQKVPFQGVGRTLGSSSSNSSELSASVTAINSAPAPVMGLVVDDTLPSTSIQLRLADGTRMVSRFNYHHTVRDIHAFIDASRAVRTGAYTLQMMGFPPRQLNDVDQTIEQAGLANSVVIQKF</sequence>
<feature type="compositionally biased region" description="Low complexity" evidence="2">
    <location>
        <begin position="90"/>
        <end position="112"/>
    </location>
</feature>
<feature type="domain" description="SEP" evidence="4">
    <location>
        <begin position="246"/>
        <end position="310"/>
    </location>
</feature>
<dbReference type="GO" id="GO:0031468">
    <property type="term" value="P:nuclear membrane reassembly"/>
    <property type="evidence" value="ECO:0000318"/>
    <property type="project" value="GO_Central"/>
</dbReference>
<dbReference type="PROSITE" id="PS50033">
    <property type="entry name" value="UBX"/>
    <property type="match status" value="1"/>
</dbReference>
<evidence type="ECO:0000313" key="5">
    <source>
        <dbReference type="Proteomes" id="UP000813463"/>
    </source>
</evidence>
<dbReference type="SUPFAM" id="SSF54236">
    <property type="entry name" value="Ubiquitin-like"/>
    <property type="match status" value="1"/>
</dbReference>
<dbReference type="GO" id="GO:0005829">
    <property type="term" value="C:cytosol"/>
    <property type="evidence" value="ECO:0000318"/>
    <property type="project" value="GO_Central"/>
</dbReference>
<evidence type="ECO:0000259" key="3">
    <source>
        <dbReference type="PROSITE" id="PS50033"/>
    </source>
</evidence>
<dbReference type="SUPFAM" id="SSF46934">
    <property type="entry name" value="UBA-like"/>
    <property type="match status" value="1"/>
</dbReference>
<dbReference type="RefSeq" id="XP_021836354.1">
    <property type="nucleotide sequence ID" value="XM_021980662.2"/>
</dbReference>
<dbReference type="SMART" id="SM00553">
    <property type="entry name" value="SEP"/>
    <property type="match status" value="1"/>
</dbReference>
<dbReference type="InterPro" id="IPR009060">
    <property type="entry name" value="UBA-like_sf"/>
</dbReference>
<keyword evidence="5" id="KW-1185">Reference proteome</keyword>
<dbReference type="Proteomes" id="UP000813463">
    <property type="component" value="Chromosome 2"/>
</dbReference>
<dbReference type="FunFam" id="3.30.420.210:FF:000002">
    <property type="entry name" value="UBX domain-containing protein 1"/>
    <property type="match status" value="1"/>
</dbReference>
<dbReference type="GO" id="GO:0000045">
    <property type="term" value="P:autophagosome assembly"/>
    <property type="evidence" value="ECO:0000318"/>
    <property type="project" value="GO_Central"/>
</dbReference>
<dbReference type="PANTHER" id="PTHR23333:SF20">
    <property type="entry name" value="NSFL1 COFACTOR P47"/>
    <property type="match status" value="1"/>
</dbReference>
<dbReference type="GO" id="GO:0043130">
    <property type="term" value="F:ubiquitin binding"/>
    <property type="evidence" value="ECO:0000318"/>
    <property type="project" value="GO_Central"/>
</dbReference>
<dbReference type="InterPro" id="IPR036241">
    <property type="entry name" value="NSFL1C_SEP_dom_sf"/>
</dbReference>
<feature type="region of interest" description="Disordered" evidence="2">
    <location>
        <begin position="61"/>
        <end position="188"/>
    </location>
</feature>
<dbReference type="InterPro" id="IPR029071">
    <property type="entry name" value="Ubiquitin-like_domsf"/>
</dbReference>
<dbReference type="InterPro" id="IPR012989">
    <property type="entry name" value="SEP_domain"/>
</dbReference>
<dbReference type="SMART" id="SM00166">
    <property type="entry name" value="UBX"/>
    <property type="match status" value="1"/>
</dbReference>
<dbReference type="GeneID" id="110776100"/>
<evidence type="ECO:0000256" key="1">
    <source>
        <dbReference type="ARBA" id="ARBA00022786"/>
    </source>
</evidence>
<evidence type="ECO:0000259" key="4">
    <source>
        <dbReference type="PROSITE" id="PS51399"/>
    </source>
</evidence>